<dbReference type="OrthoDB" id="199913at2759"/>
<sequence length="552" mass="63413">MLRAVEPEGDDYYDKAQGDTDSDDYYEKKEWSDSSKRNVPNKAKLRKYEDDVDYEESDSEKVKPHSIDYEHENEAKKTGILDSVDELKERHSKEQKVINEKLKEEEMNIEEQERDKIKANIFSGEQDKYDDRRKEKIHKHLSEYDEYEDKADSSEEKHVVTRARLSSTTQLPIRTNKQRLRKDKQIETGKLSVFKNPKLFMIYDDDMDETSPIPLTTKLIRNSKNNQKVKYSALYTSTPSNMDENERISLLPADLDGKEGEPTLFFPKKRKNKKRNKGKTTYRPTDSTVAETGDVGLTATEPITDAVADSTDHKTEKKSENYDREKGGKKEYHSSHEEDNSEVGKKAYEGFHEETKTAKGHHEKEDHLGKYDDHGDLDKHHEEESGHYGSHAHEEHGKKHAKYEESGKHSKGHSTKGSHDIHKKEEYEKKVEFFEEEGDSAEDEKTGGYHQEKGHSEGGQYKKANYNAGDEEHSKGESGYTGHGGLLHVSKGHKASEGHDDHGKHGERSVAKGGRGAGKKWIYHHGYPAKTANLVRIDRRAEKYYHGPQYFG</sequence>
<feature type="region of interest" description="Disordered" evidence="2">
    <location>
        <begin position="1"/>
        <end position="78"/>
    </location>
</feature>
<feature type="region of interest" description="Disordered" evidence="2">
    <location>
        <begin position="251"/>
        <end position="518"/>
    </location>
</feature>
<feature type="compositionally biased region" description="Basic and acidic residues" evidence="2">
    <location>
        <begin position="310"/>
        <end position="408"/>
    </location>
</feature>
<feature type="compositionally biased region" description="Basic and acidic residues" evidence="2">
    <location>
        <begin position="25"/>
        <end position="36"/>
    </location>
</feature>
<comment type="caution">
    <text evidence="3">The sequence shown here is derived from an EMBL/GenBank/DDBJ whole genome shotgun (WGS) entry which is preliminary data.</text>
</comment>
<accession>A0A8S1A6K7</accession>
<feature type="compositionally biased region" description="Basic residues" evidence="2">
    <location>
        <begin position="267"/>
        <end position="280"/>
    </location>
</feature>
<feature type="compositionally biased region" description="Basic and acidic residues" evidence="2">
    <location>
        <begin position="494"/>
        <end position="510"/>
    </location>
</feature>
<reference evidence="3 4" key="1">
    <citation type="submission" date="2020-04" db="EMBL/GenBank/DDBJ databases">
        <authorList>
            <person name="Wallbank WR R."/>
            <person name="Pardo Diaz C."/>
            <person name="Kozak K."/>
            <person name="Martin S."/>
            <person name="Jiggins C."/>
            <person name="Moest M."/>
            <person name="Warren A I."/>
            <person name="Byers J.R.P. K."/>
            <person name="Montejo-Kovacevich G."/>
            <person name="Yen C E."/>
        </authorList>
    </citation>
    <scope>NUCLEOTIDE SEQUENCE [LARGE SCALE GENOMIC DNA]</scope>
</reference>
<dbReference type="Proteomes" id="UP000494256">
    <property type="component" value="Unassembled WGS sequence"/>
</dbReference>
<dbReference type="Pfam" id="PF16009">
    <property type="entry name" value="DUF4779"/>
    <property type="match status" value="1"/>
</dbReference>
<proteinExistence type="predicted"/>
<dbReference type="InterPro" id="IPR031959">
    <property type="entry name" value="DUF4779"/>
</dbReference>
<feature type="compositionally biased region" description="Basic and acidic residues" evidence="2">
    <location>
        <begin position="443"/>
        <end position="456"/>
    </location>
</feature>
<keyword evidence="1" id="KW-0175">Coiled coil</keyword>
<name>A0A8S1A6K7_ARCPL</name>
<organism evidence="3 4">
    <name type="scientific">Arctia plantaginis</name>
    <name type="common">Wood tiger moth</name>
    <name type="synonym">Phalaena plantaginis</name>
    <dbReference type="NCBI Taxonomy" id="874455"/>
    <lineage>
        <taxon>Eukaryota</taxon>
        <taxon>Metazoa</taxon>
        <taxon>Ecdysozoa</taxon>
        <taxon>Arthropoda</taxon>
        <taxon>Hexapoda</taxon>
        <taxon>Insecta</taxon>
        <taxon>Pterygota</taxon>
        <taxon>Neoptera</taxon>
        <taxon>Endopterygota</taxon>
        <taxon>Lepidoptera</taxon>
        <taxon>Glossata</taxon>
        <taxon>Ditrysia</taxon>
        <taxon>Noctuoidea</taxon>
        <taxon>Erebidae</taxon>
        <taxon>Arctiinae</taxon>
        <taxon>Arctia</taxon>
    </lineage>
</organism>
<feature type="compositionally biased region" description="Basic and acidic residues" evidence="2">
    <location>
        <begin position="59"/>
        <end position="78"/>
    </location>
</feature>
<evidence type="ECO:0000256" key="1">
    <source>
        <dbReference type="SAM" id="Coils"/>
    </source>
</evidence>
<feature type="compositionally biased region" description="Basic and acidic residues" evidence="2">
    <location>
        <begin position="417"/>
        <end position="433"/>
    </location>
</feature>
<gene>
    <name evidence="3" type="ORF">APLA_LOCUS9676</name>
</gene>
<dbReference type="EMBL" id="CADEBD010000311">
    <property type="protein sequence ID" value="CAB3241922.1"/>
    <property type="molecule type" value="Genomic_DNA"/>
</dbReference>
<feature type="coiled-coil region" evidence="1">
    <location>
        <begin position="84"/>
        <end position="157"/>
    </location>
</feature>
<evidence type="ECO:0000313" key="3">
    <source>
        <dbReference type="EMBL" id="CAB3241922.1"/>
    </source>
</evidence>
<evidence type="ECO:0000256" key="2">
    <source>
        <dbReference type="SAM" id="MobiDB-lite"/>
    </source>
</evidence>
<protein>
    <submittedName>
        <fullName evidence="3">Uncharacterized protein</fullName>
    </submittedName>
</protein>
<evidence type="ECO:0000313" key="4">
    <source>
        <dbReference type="Proteomes" id="UP000494256"/>
    </source>
</evidence>
<dbReference type="AlphaFoldDB" id="A0A8S1A6K7"/>